<dbReference type="NCBIfam" id="NF038196">
    <property type="entry name" value="ferrodoxin_EFR1"/>
    <property type="match status" value="1"/>
</dbReference>
<comment type="caution">
    <text evidence="6">The sequence shown here is derived from an EMBL/GenBank/DDBJ whole genome shotgun (WGS) entry which is preliminary data.</text>
</comment>
<dbReference type="SUPFAM" id="SSF52218">
    <property type="entry name" value="Flavoproteins"/>
    <property type="match status" value="1"/>
</dbReference>
<keyword evidence="2" id="KW-0479">Metal-binding</keyword>
<name>A0A9D8KGF7_9DELT</name>
<dbReference type="Gene3D" id="3.40.50.360">
    <property type="match status" value="1"/>
</dbReference>
<dbReference type="SUPFAM" id="SSF54862">
    <property type="entry name" value="4Fe-4S ferredoxins"/>
    <property type="match status" value="1"/>
</dbReference>
<evidence type="ECO:0000313" key="7">
    <source>
        <dbReference type="Proteomes" id="UP000809273"/>
    </source>
</evidence>
<proteinExistence type="predicted"/>
<evidence type="ECO:0000256" key="1">
    <source>
        <dbReference type="ARBA" id="ARBA00022485"/>
    </source>
</evidence>
<dbReference type="Proteomes" id="UP000809273">
    <property type="component" value="Unassembled WGS sequence"/>
</dbReference>
<keyword evidence="4" id="KW-0411">Iron-sulfur</keyword>
<keyword evidence="3" id="KW-0408">Iron</keyword>
<dbReference type="InterPro" id="IPR047964">
    <property type="entry name" value="EFR1-like"/>
</dbReference>
<dbReference type="InterPro" id="IPR029039">
    <property type="entry name" value="Flavoprotein-like_sf"/>
</dbReference>
<accession>A0A9D8KGF7</accession>
<dbReference type="PROSITE" id="PS51379">
    <property type="entry name" value="4FE4S_FER_2"/>
    <property type="match status" value="2"/>
</dbReference>
<reference evidence="6" key="1">
    <citation type="journal article" date="2021" name="Environ. Microbiol.">
        <title>Genomic characterization of three novel Desulfobacterota classes expand the metabolic and phylogenetic diversity of the phylum.</title>
        <authorList>
            <person name="Murphy C.L."/>
            <person name="Biggerstaff J."/>
            <person name="Eichhorn A."/>
            <person name="Ewing E."/>
            <person name="Shahan R."/>
            <person name="Soriano D."/>
            <person name="Stewart S."/>
            <person name="VanMol K."/>
            <person name="Walker R."/>
            <person name="Walters P."/>
            <person name="Elshahed M.S."/>
            <person name="Youssef N.H."/>
        </authorList>
    </citation>
    <scope>NUCLEOTIDE SEQUENCE</scope>
    <source>
        <strain evidence="6">Zod_Metabat.24</strain>
    </source>
</reference>
<evidence type="ECO:0000259" key="5">
    <source>
        <dbReference type="PROSITE" id="PS51379"/>
    </source>
</evidence>
<dbReference type="Pfam" id="PF13237">
    <property type="entry name" value="Fer4_10"/>
    <property type="match status" value="1"/>
</dbReference>
<gene>
    <name evidence="6" type="ORF">JW984_11030</name>
</gene>
<dbReference type="InterPro" id="IPR017896">
    <property type="entry name" value="4Fe4S_Fe-S-bd"/>
</dbReference>
<dbReference type="Pfam" id="PF12724">
    <property type="entry name" value="Flavodoxin_5"/>
    <property type="match status" value="1"/>
</dbReference>
<evidence type="ECO:0000313" key="6">
    <source>
        <dbReference type="EMBL" id="MBN1573717.1"/>
    </source>
</evidence>
<dbReference type="EMBL" id="JAFGIX010000054">
    <property type="protein sequence ID" value="MBN1573717.1"/>
    <property type="molecule type" value="Genomic_DNA"/>
</dbReference>
<dbReference type="AlphaFoldDB" id="A0A9D8KGF7"/>
<evidence type="ECO:0000256" key="2">
    <source>
        <dbReference type="ARBA" id="ARBA00022723"/>
    </source>
</evidence>
<dbReference type="GO" id="GO:0046872">
    <property type="term" value="F:metal ion binding"/>
    <property type="evidence" value="ECO:0007669"/>
    <property type="project" value="UniProtKB-KW"/>
</dbReference>
<dbReference type="PANTHER" id="PTHR24960">
    <property type="entry name" value="PHOTOSYSTEM I IRON-SULFUR CENTER-RELATED"/>
    <property type="match status" value="1"/>
</dbReference>
<keyword evidence="1" id="KW-0004">4Fe-4S</keyword>
<protein>
    <submittedName>
        <fullName evidence="6">EFR1 family ferrodoxin</fullName>
    </submittedName>
</protein>
<evidence type="ECO:0000256" key="3">
    <source>
        <dbReference type="ARBA" id="ARBA00023004"/>
    </source>
</evidence>
<dbReference type="PANTHER" id="PTHR24960:SF79">
    <property type="entry name" value="PHOTOSYSTEM I IRON-SULFUR CENTER"/>
    <property type="match status" value="1"/>
</dbReference>
<feature type="domain" description="4Fe-4S ferredoxin-type" evidence="5">
    <location>
        <begin position="217"/>
        <end position="246"/>
    </location>
</feature>
<organism evidence="6 7">
    <name type="scientific">Candidatus Zymogenus saltonus</name>
    <dbReference type="NCBI Taxonomy" id="2844893"/>
    <lineage>
        <taxon>Bacteria</taxon>
        <taxon>Deltaproteobacteria</taxon>
        <taxon>Candidatus Zymogenia</taxon>
        <taxon>Candidatus Zymogeniales</taxon>
        <taxon>Candidatus Zymogenaceae</taxon>
        <taxon>Candidatus Zymogenus</taxon>
    </lineage>
</organism>
<dbReference type="InterPro" id="IPR017900">
    <property type="entry name" value="4Fe4S_Fe_S_CS"/>
</dbReference>
<dbReference type="PROSITE" id="PS00198">
    <property type="entry name" value="4FE4S_FER_1"/>
    <property type="match status" value="2"/>
</dbReference>
<evidence type="ECO:0000256" key="4">
    <source>
        <dbReference type="ARBA" id="ARBA00023014"/>
    </source>
</evidence>
<dbReference type="InterPro" id="IPR050157">
    <property type="entry name" value="PSI_iron-sulfur_center"/>
</dbReference>
<dbReference type="Gene3D" id="3.30.70.20">
    <property type="match status" value="1"/>
</dbReference>
<sequence>MKILIPFFSATENTARIAEVIRKRLESLGAGVEELDITPRGSRASGLDLGPYDAVIFGAPIHSNRAPRVVREWLMILDGGGKKCSTFFTYGGFTVHPTHYSTQQILKKKNFVQVSSAEFLGKHTFNLGGWKALPDRPDKSDFAVAEKFAEETYKRFTGEDNDVLGEMEKTNHTEEYLDEIEGVRFRAVTQLPTRGGEECSMCMKCEELCPTNAMIAEIGEAEAGKCIACLRCVDVCPDGALKINDLSHIWPIKLQMENETEETIRNKESKIYL</sequence>
<feature type="domain" description="4Fe-4S ferredoxin-type" evidence="5">
    <location>
        <begin position="190"/>
        <end position="214"/>
    </location>
</feature>
<dbReference type="InterPro" id="IPR026816">
    <property type="entry name" value="Flavodoxin_dom"/>
</dbReference>
<dbReference type="GO" id="GO:0051539">
    <property type="term" value="F:4 iron, 4 sulfur cluster binding"/>
    <property type="evidence" value="ECO:0007669"/>
    <property type="project" value="UniProtKB-KW"/>
</dbReference>
<reference evidence="6" key="2">
    <citation type="submission" date="2021-01" db="EMBL/GenBank/DDBJ databases">
        <authorList>
            <person name="Hahn C.R."/>
            <person name="Youssef N.H."/>
            <person name="Elshahed M."/>
        </authorList>
    </citation>
    <scope>NUCLEOTIDE SEQUENCE</scope>
    <source>
        <strain evidence="6">Zod_Metabat.24</strain>
    </source>
</reference>